<gene>
    <name evidence="2" type="ORF">FEQUK3_LOCUS4661</name>
</gene>
<dbReference type="EMBL" id="CAJSTJ010000127">
    <property type="protein sequence ID" value="CAG7558973.1"/>
    <property type="molecule type" value="Genomic_DNA"/>
</dbReference>
<dbReference type="AlphaFoldDB" id="A0A8J2IZK8"/>
<feature type="region of interest" description="Disordered" evidence="1">
    <location>
        <begin position="386"/>
        <end position="417"/>
    </location>
</feature>
<comment type="caution">
    <text evidence="2">The sequence shown here is derived from an EMBL/GenBank/DDBJ whole genome shotgun (WGS) entry which is preliminary data.</text>
</comment>
<reference evidence="2" key="1">
    <citation type="submission" date="2021-05" db="EMBL/GenBank/DDBJ databases">
        <authorList>
            <person name="Khan N."/>
        </authorList>
    </citation>
    <scope>NUCLEOTIDE SEQUENCE</scope>
</reference>
<organism evidence="2 3">
    <name type="scientific">Fusarium equiseti</name>
    <name type="common">Fusarium scirpi</name>
    <dbReference type="NCBI Taxonomy" id="61235"/>
    <lineage>
        <taxon>Eukaryota</taxon>
        <taxon>Fungi</taxon>
        <taxon>Dikarya</taxon>
        <taxon>Ascomycota</taxon>
        <taxon>Pezizomycotina</taxon>
        <taxon>Sordariomycetes</taxon>
        <taxon>Hypocreomycetidae</taxon>
        <taxon>Hypocreales</taxon>
        <taxon>Nectriaceae</taxon>
        <taxon>Fusarium</taxon>
        <taxon>Fusarium incarnatum-equiseti species complex</taxon>
    </lineage>
</organism>
<evidence type="ECO:0000256" key="1">
    <source>
        <dbReference type="SAM" id="MobiDB-lite"/>
    </source>
</evidence>
<protein>
    <submittedName>
        <fullName evidence="2">Uncharacterized protein</fullName>
    </submittedName>
</protein>
<evidence type="ECO:0000313" key="2">
    <source>
        <dbReference type="EMBL" id="CAG7558973.1"/>
    </source>
</evidence>
<evidence type="ECO:0000313" key="3">
    <source>
        <dbReference type="Proteomes" id="UP000693738"/>
    </source>
</evidence>
<proteinExistence type="predicted"/>
<dbReference type="Proteomes" id="UP000693738">
    <property type="component" value="Unassembled WGS sequence"/>
</dbReference>
<accession>A0A8J2IZK8</accession>
<sequence length="417" mass="48331">MAPETFPQFLKLPKEIQIMIFEAAVRPVPGDRHVHRFFLADYHLKRPAPLQNIKAPVLNLIRVKNFAYDSLNHSTGFSLAIPNDDADGNPNDSVYLPDSSLWSVYKDSRQAMERRFGRNEWWSKEKTPFHPKRSAEPGQYLGQEDVTHTASYISRDDEGSVKHITIDCQGDLIHLDPRYLGDVDWWRISEESNFLRIFDKRTSGWPTVKPSFVGDNIALDFDRSIYDGIRREKVRFHQKILQMHDSNFRDMVWLLANDFHRKIWFIDYALVPTTEKDDSDLKGGMSSQGEPLVTRETFRSDDCIYTEVKLEDIGPLWRLSDYDKAYDGENHHTFAFLNRLRIMIHIEDPSLLRVLACQPAPGRPARPRKPWTKRCHGRPSCEKCYPKPVPRVRPSTIKKEGAGSSEDISDSDLNLFD</sequence>
<name>A0A8J2IZK8_FUSEQ</name>